<protein>
    <recommendedName>
        <fullName evidence="1">MmyB-like transcription regulator ligand binding domain-containing protein</fullName>
    </recommendedName>
</protein>
<evidence type="ECO:0000259" key="1">
    <source>
        <dbReference type="Pfam" id="PF17765"/>
    </source>
</evidence>
<proteinExistence type="predicted"/>
<gene>
    <name evidence="2" type="ORF">QLQ84_17995</name>
</gene>
<dbReference type="EMBL" id="JASCQO010000049">
    <property type="protein sequence ID" value="MDI5935686.1"/>
    <property type="molecule type" value="Genomic_DNA"/>
</dbReference>
<dbReference type="Pfam" id="PF17765">
    <property type="entry name" value="MLTR_LBD"/>
    <property type="match status" value="1"/>
</dbReference>
<dbReference type="Gene3D" id="3.30.450.180">
    <property type="match status" value="1"/>
</dbReference>
<evidence type="ECO:0000313" key="3">
    <source>
        <dbReference type="Proteomes" id="UP001244242"/>
    </source>
</evidence>
<accession>A0ABT6VNV9</accession>
<dbReference type="InterPro" id="IPR041413">
    <property type="entry name" value="MLTR_LBD"/>
</dbReference>
<evidence type="ECO:0000313" key="2">
    <source>
        <dbReference type="EMBL" id="MDI5935686.1"/>
    </source>
</evidence>
<name>A0ABT6VNV9_9GAMM</name>
<dbReference type="Proteomes" id="UP001244242">
    <property type="component" value="Unassembled WGS sequence"/>
</dbReference>
<comment type="caution">
    <text evidence="2">The sequence shown here is derived from an EMBL/GenBank/DDBJ whole genome shotgun (WGS) entry which is preliminary data.</text>
</comment>
<sequence length="97" mass="11182">MAQADDGDHHLLAQCRCDLAAAPEDLAMQELIKALAKRSPDFRRWWEQPNHEEYRYSIGTILDTEAYPREYEHATLLVDEHRHLRMVVYLSSAASSG</sequence>
<feature type="domain" description="MmyB-like transcription regulator ligand binding" evidence="1">
    <location>
        <begin position="8"/>
        <end position="95"/>
    </location>
</feature>
<dbReference type="RefSeq" id="WP_282723113.1">
    <property type="nucleotide sequence ID" value="NZ_JASCQO010000049.1"/>
</dbReference>
<organism evidence="2 3">
    <name type="scientific">Halomonas kalidii</name>
    <dbReference type="NCBI Taxonomy" id="3043293"/>
    <lineage>
        <taxon>Bacteria</taxon>
        <taxon>Pseudomonadati</taxon>
        <taxon>Pseudomonadota</taxon>
        <taxon>Gammaproteobacteria</taxon>
        <taxon>Oceanospirillales</taxon>
        <taxon>Halomonadaceae</taxon>
        <taxon>Halomonas</taxon>
    </lineage>
</organism>
<keyword evidence="3" id="KW-1185">Reference proteome</keyword>
<reference evidence="2 3" key="1">
    <citation type="submission" date="2023-04" db="EMBL/GenBank/DDBJ databases">
        <title>Halomonas strains isolated from rhizosphere soil.</title>
        <authorList>
            <person name="Xu L."/>
            <person name="Sun J.-Q."/>
        </authorList>
    </citation>
    <scope>NUCLEOTIDE SEQUENCE [LARGE SCALE GENOMIC DNA]</scope>
    <source>
        <strain evidence="2 3">LN1S58</strain>
    </source>
</reference>